<reference evidence="2 3" key="1">
    <citation type="submission" date="2015-09" db="EMBL/GenBank/DDBJ databases">
        <title>Draft genome of the parasitic nematode Teladorsagia circumcincta isolate WARC Sus (inbred).</title>
        <authorList>
            <person name="Mitreva M."/>
        </authorList>
    </citation>
    <scope>NUCLEOTIDE SEQUENCE [LARGE SCALE GENOMIC DNA]</scope>
    <source>
        <strain evidence="2 3">S</strain>
    </source>
</reference>
<evidence type="ECO:0000313" key="2">
    <source>
        <dbReference type="EMBL" id="PIO61042.1"/>
    </source>
</evidence>
<accession>A0A2G9TUA1</accession>
<keyword evidence="3" id="KW-1185">Reference proteome</keyword>
<protein>
    <submittedName>
        <fullName evidence="2">Uncharacterized protein</fullName>
    </submittedName>
</protein>
<dbReference type="AlphaFoldDB" id="A0A2G9TUA1"/>
<organism evidence="2 3">
    <name type="scientific">Teladorsagia circumcincta</name>
    <name type="common">Brown stomach worm</name>
    <name type="synonym">Ostertagia circumcincta</name>
    <dbReference type="NCBI Taxonomy" id="45464"/>
    <lineage>
        <taxon>Eukaryota</taxon>
        <taxon>Metazoa</taxon>
        <taxon>Ecdysozoa</taxon>
        <taxon>Nematoda</taxon>
        <taxon>Chromadorea</taxon>
        <taxon>Rhabditida</taxon>
        <taxon>Rhabditina</taxon>
        <taxon>Rhabditomorpha</taxon>
        <taxon>Strongyloidea</taxon>
        <taxon>Trichostrongylidae</taxon>
        <taxon>Teladorsagia</taxon>
    </lineage>
</organism>
<keyword evidence="1" id="KW-0732">Signal</keyword>
<sequence>MLTYFVCLSLILGSVIQNEAKASLYDFLAGERPDGCRDWSTTCKQGAQKFLCDGVILILRLLLRILYQIGC</sequence>
<proteinExistence type="predicted"/>
<evidence type="ECO:0000256" key="1">
    <source>
        <dbReference type="SAM" id="SignalP"/>
    </source>
</evidence>
<dbReference type="EMBL" id="KZ354321">
    <property type="protein sequence ID" value="PIO61042.1"/>
    <property type="molecule type" value="Genomic_DNA"/>
</dbReference>
<feature type="chain" id="PRO_5013856556" evidence="1">
    <location>
        <begin position="23"/>
        <end position="71"/>
    </location>
</feature>
<dbReference type="Proteomes" id="UP000230423">
    <property type="component" value="Unassembled WGS sequence"/>
</dbReference>
<evidence type="ECO:0000313" key="3">
    <source>
        <dbReference type="Proteomes" id="UP000230423"/>
    </source>
</evidence>
<feature type="signal peptide" evidence="1">
    <location>
        <begin position="1"/>
        <end position="22"/>
    </location>
</feature>
<gene>
    <name evidence="2" type="ORF">TELCIR_17448</name>
</gene>
<name>A0A2G9TUA1_TELCI</name>